<dbReference type="Pfam" id="PF03771">
    <property type="entry name" value="SPDY"/>
    <property type="match status" value="1"/>
</dbReference>
<keyword evidence="4" id="KW-1185">Reference proteome</keyword>
<proteinExistence type="predicted"/>
<organism evidence="3 4">
    <name type="scientific">Streptomyces silvisoli</name>
    <dbReference type="NCBI Taxonomy" id="3034235"/>
    <lineage>
        <taxon>Bacteria</taxon>
        <taxon>Bacillati</taxon>
        <taxon>Actinomycetota</taxon>
        <taxon>Actinomycetes</taxon>
        <taxon>Kitasatosporales</taxon>
        <taxon>Streptomycetaceae</taxon>
        <taxon>Streptomyces</taxon>
    </lineage>
</organism>
<gene>
    <name evidence="3" type="ORF">P3G67_24835</name>
</gene>
<dbReference type="InterPro" id="IPR005523">
    <property type="entry name" value="DUF317_SPDY"/>
</dbReference>
<feature type="compositionally biased region" description="Pro residues" evidence="1">
    <location>
        <begin position="112"/>
        <end position="126"/>
    </location>
</feature>
<feature type="region of interest" description="Disordered" evidence="1">
    <location>
        <begin position="101"/>
        <end position="132"/>
    </location>
</feature>
<sequence length="132" mass="14531">MALSPDETAILARIQTLSDTPTWRWKTEVSLPRSDGRRQWLWGATIDETAPATALAGFITALTDPAPLLRDEGQTIGHTFGYLHSTRSPVTPEQSRLRHLQRLEDAQRARPPALPPAGPISPPGPAPRSNRR</sequence>
<comment type="caution">
    <text evidence="3">The sequence shown here is derived from an EMBL/GenBank/DDBJ whole genome shotgun (WGS) entry which is preliminary data.</text>
</comment>
<accession>A0ABT5ZRF5</accession>
<dbReference type="RefSeq" id="WP_276095465.1">
    <property type="nucleotide sequence ID" value="NZ_JARJBC010000017.1"/>
</dbReference>
<dbReference type="EMBL" id="JARJBC010000017">
    <property type="protein sequence ID" value="MDF3292400.1"/>
    <property type="molecule type" value="Genomic_DNA"/>
</dbReference>
<evidence type="ECO:0000313" key="4">
    <source>
        <dbReference type="Proteomes" id="UP001216579"/>
    </source>
</evidence>
<evidence type="ECO:0000313" key="3">
    <source>
        <dbReference type="EMBL" id="MDF3292400.1"/>
    </source>
</evidence>
<protein>
    <submittedName>
        <fullName evidence="3">DUF317 domain-containing protein</fullName>
    </submittedName>
</protein>
<reference evidence="3 4" key="1">
    <citation type="submission" date="2023-03" db="EMBL/GenBank/DDBJ databases">
        <title>Draft genome sequence of Streptomyces sp. RB6PN23 isolated from peat swamp forest in Thailand.</title>
        <authorList>
            <person name="Klaysubun C."/>
            <person name="Duangmal K."/>
        </authorList>
    </citation>
    <scope>NUCLEOTIDE SEQUENCE [LARGE SCALE GENOMIC DNA]</scope>
    <source>
        <strain evidence="3 4">RB6PN23</strain>
    </source>
</reference>
<evidence type="ECO:0000256" key="1">
    <source>
        <dbReference type="SAM" id="MobiDB-lite"/>
    </source>
</evidence>
<dbReference type="Proteomes" id="UP001216579">
    <property type="component" value="Unassembled WGS sequence"/>
</dbReference>
<evidence type="ECO:0000259" key="2">
    <source>
        <dbReference type="Pfam" id="PF03771"/>
    </source>
</evidence>
<name>A0ABT5ZRF5_9ACTN</name>
<feature type="domain" description="DUF317" evidence="2">
    <location>
        <begin position="4"/>
        <end position="68"/>
    </location>
</feature>